<dbReference type="KEGG" id="erl:AOC36_09105"/>
<protein>
    <recommendedName>
        <fullName evidence="2">Enoyl reductase (ER) domain-containing protein</fullName>
    </recommendedName>
</protein>
<dbReference type="OrthoDB" id="9792162at2"/>
<dbReference type="InterPro" id="IPR013154">
    <property type="entry name" value="ADH-like_N"/>
</dbReference>
<dbReference type="PANTHER" id="PTHR44154:SF1">
    <property type="entry name" value="QUINONE OXIDOREDUCTASE"/>
    <property type="match status" value="1"/>
</dbReference>
<dbReference type="Pfam" id="PF13602">
    <property type="entry name" value="ADH_zinc_N_2"/>
    <property type="match status" value="1"/>
</dbReference>
<dbReference type="CDD" id="cd05289">
    <property type="entry name" value="MDR_like_2"/>
    <property type="match status" value="1"/>
</dbReference>
<dbReference type="SMART" id="SM00829">
    <property type="entry name" value="PKS_ER"/>
    <property type="match status" value="1"/>
</dbReference>
<dbReference type="InterPro" id="IPR011032">
    <property type="entry name" value="GroES-like_sf"/>
</dbReference>
<evidence type="ECO:0000259" key="2">
    <source>
        <dbReference type="SMART" id="SM00829"/>
    </source>
</evidence>
<evidence type="ECO:0000256" key="1">
    <source>
        <dbReference type="ARBA" id="ARBA00022857"/>
    </source>
</evidence>
<dbReference type="SUPFAM" id="SSF50129">
    <property type="entry name" value="GroES-like"/>
    <property type="match status" value="1"/>
</dbReference>
<sequence length="304" mass="32408">MKAVQYKDYGNPDVLKRVDDALIPVCGPHEIRIKVVCAGINPFDVKKRSGMMSKGHPLDAPIIPSTEASGIVDALGSQVTDTKIGDAVFGFAFGGAACEYALLSQWSHKPDNVSFETAGSVLVSAHAALRALNELDLKQGNTLFVHGGSGGVGQATIQMAIAKGLSVIADGSEKNQALIQSLGATPIRYGEHLVRDVYAHAPNGIDGIVDTSGTQLEDLLTIAKTPLKIRTLANYDGPSFGVKIPSYPKDSKQLLDEITGYLADGRLKVKVTGKFTLDQAQEAHRFVQTQHTSGRSVFIINENL</sequence>
<evidence type="ECO:0000313" key="3">
    <source>
        <dbReference type="EMBL" id="AMC94140.1"/>
    </source>
</evidence>
<dbReference type="EMBL" id="CP013213">
    <property type="protein sequence ID" value="AMC94140.1"/>
    <property type="molecule type" value="Genomic_DNA"/>
</dbReference>
<dbReference type="Proteomes" id="UP000063781">
    <property type="component" value="Chromosome"/>
</dbReference>
<dbReference type="InterPro" id="IPR020843">
    <property type="entry name" value="ER"/>
</dbReference>
<gene>
    <name evidence="3" type="ORF">AOC36_09105</name>
</gene>
<reference evidence="3 4" key="1">
    <citation type="submission" date="2015-10" db="EMBL/GenBank/DDBJ databases">
        <title>Erysipelothrix larvae sp. LV19 isolated from the larval gut of the rhinoceros beetle, Trypoxylus dichotomus.</title>
        <authorList>
            <person name="Lim S."/>
            <person name="Kim B.-C."/>
        </authorList>
    </citation>
    <scope>NUCLEOTIDE SEQUENCE [LARGE SCALE GENOMIC DNA]</scope>
    <source>
        <strain evidence="3 4">LV19</strain>
    </source>
</reference>
<dbReference type="Gene3D" id="3.90.180.10">
    <property type="entry name" value="Medium-chain alcohol dehydrogenases, catalytic domain"/>
    <property type="match status" value="1"/>
</dbReference>
<accession>A0A120JTW5</accession>
<dbReference type="GO" id="GO:0016491">
    <property type="term" value="F:oxidoreductase activity"/>
    <property type="evidence" value="ECO:0007669"/>
    <property type="project" value="InterPro"/>
</dbReference>
<feature type="domain" description="Enoyl reductase (ER)" evidence="2">
    <location>
        <begin position="10"/>
        <end position="298"/>
    </location>
</feature>
<dbReference type="RefSeq" id="WP_067633557.1">
    <property type="nucleotide sequence ID" value="NZ_CP013213.1"/>
</dbReference>
<dbReference type="Gene3D" id="3.40.50.720">
    <property type="entry name" value="NAD(P)-binding Rossmann-like Domain"/>
    <property type="match status" value="1"/>
</dbReference>
<dbReference type="AlphaFoldDB" id="A0A120JTW5"/>
<keyword evidence="4" id="KW-1185">Reference proteome</keyword>
<name>A0A120JTW5_9FIRM</name>
<organism evidence="3 4">
    <name type="scientific">Erysipelothrix larvae</name>
    <dbReference type="NCBI Taxonomy" id="1514105"/>
    <lineage>
        <taxon>Bacteria</taxon>
        <taxon>Bacillati</taxon>
        <taxon>Bacillota</taxon>
        <taxon>Erysipelotrichia</taxon>
        <taxon>Erysipelotrichales</taxon>
        <taxon>Erysipelotrichaceae</taxon>
        <taxon>Erysipelothrix</taxon>
    </lineage>
</organism>
<proteinExistence type="predicted"/>
<dbReference type="SUPFAM" id="SSF51735">
    <property type="entry name" value="NAD(P)-binding Rossmann-fold domains"/>
    <property type="match status" value="1"/>
</dbReference>
<keyword evidence="1" id="KW-0521">NADP</keyword>
<dbReference type="InterPro" id="IPR036291">
    <property type="entry name" value="NAD(P)-bd_dom_sf"/>
</dbReference>
<evidence type="ECO:0000313" key="4">
    <source>
        <dbReference type="Proteomes" id="UP000063781"/>
    </source>
</evidence>
<dbReference type="Pfam" id="PF08240">
    <property type="entry name" value="ADH_N"/>
    <property type="match status" value="1"/>
</dbReference>
<dbReference type="InterPro" id="IPR051603">
    <property type="entry name" value="Zinc-ADH_QOR/CCCR"/>
</dbReference>
<dbReference type="STRING" id="1514105.AOC36_09105"/>
<dbReference type="PANTHER" id="PTHR44154">
    <property type="entry name" value="QUINONE OXIDOREDUCTASE"/>
    <property type="match status" value="1"/>
</dbReference>